<accession>A0A068FQS3</accession>
<dbReference type="InterPro" id="IPR003795">
    <property type="entry name" value="DUF192"/>
</dbReference>
<name>A0A068FQS3_9ZZZZ</name>
<proteinExistence type="predicted"/>
<reference evidence="1" key="1">
    <citation type="submission" date="2014-04" db="EMBL/GenBank/DDBJ databases">
        <authorList>
            <person name="Felczykowska A."/>
            <person name="Dydecka A."/>
            <person name="Bohdanowicz M."/>
            <person name="Gasior T."/>
            <person name="Sobon M."/>
            <person name="Kobos J."/>
            <person name="Bloch S."/>
            <person name="Nejman-Falenczyk B."/>
            <person name="Wegrzyn G."/>
        </authorList>
    </citation>
    <scope>NUCLEOTIDE SEQUENCE</scope>
</reference>
<protein>
    <submittedName>
        <fullName evidence="1">Putative ACR</fullName>
    </submittedName>
</protein>
<evidence type="ECO:0000313" key="1">
    <source>
        <dbReference type="EMBL" id="AID69651.1"/>
    </source>
</evidence>
<dbReference type="EMBL" id="KJ769134">
    <property type="protein sequence ID" value="AID69651.1"/>
    <property type="molecule type" value="Genomic_DNA"/>
</dbReference>
<dbReference type="AlphaFoldDB" id="A0A068FQS3"/>
<dbReference type="InterPro" id="IPR038695">
    <property type="entry name" value="Saro_0823-like_sf"/>
</dbReference>
<dbReference type="Gene3D" id="2.60.120.1140">
    <property type="entry name" value="Protein of unknown function DUF192"/>
    <property type="match status" value="1"/>
</dbReference>
<organism evidence="1">
    <name type="scientific">uncultured organism</name>
    <dbReference type="NCBI Taxonomy" id="155900"/>
    <lineage>
        <taxon>unclassified sequences</taxon>
        <taxon>environmental samples</taxon>
    </lineage>
</organism>
<sequence>MAAQTRPLVPSLRVILLLVAVMLAGLAAGQARAFEQSQLTITTATGTHAFTIEIARSPQEQALGLMHRRELADDYAMLFPFTQPREASFWMRDTYVSLDMVFIAQGGVVHRIERATEPLSLRSVRSRGPVIAVLEFVAGTADRIGLAPGDVVIHGDLQR</sequence>
<dbReference type="PANTHER" id="PTHR37953:SF1">
    <property type="entry name" value="UPF0127 PROTEIN MJ1496"/>
    <property type="match status" value="1"/>
</dbReference>
<dbReference type="PANTHER" id="PTHR37953">
    <property type="entry name" value="UPF0127 PROTEIN MJ1496"/>
    <property type="match status" value="1"/>
</dbReference>
<dbReference type="Pfam" id="PF02643">
    <property type="entry name" value="DUF192"/>
    <property type="match status" value="1"/>
</dbReference>
<gene>
    <name evidence="1" type="primary">uacR</name>
</gene>